<name>A0A5B2VTE7_9BACT</name>
<evidence type="ECO:0000313" key="8">
    <source>
        <dbReference type="Proteomes" id="UP000324611"/>
    </source>
</evidence>
<sequence length="161" mass="17907">MPKSKIHSPFKVTEVQLTYRNKVKAADRPVIRHPEDAFIVLMTAWDENKIELLEEFKVLLLDYRNACLGITSIGSGTITECLVDPRLIFATALKARASRIILAHNHPSGNLKPSKADMSITRKLVTAGTYLDIAVADHLILNSETFLSMSLEGMMSGYTPH</sequence>
<gene>
    <name evidence="7" type="ORF">F0L74_16610</name>
</gene>
<reference evidence="7 8" key="2">
    <citation type="submission" date="2019-09" db="EMBL/GenBank/DDBJ databases">
        <authorList>
            <person name="Jin C."/>
        </authorList>
    </citation>
    <scope>NUCLEOTIDE SEQUENCE [LARGE SCALE GENOMIC DNA]</scope>
    <source>
        <strain evidence="7 8">BN140078</strain>
    </source>
</reference>
<evidence type="ECO:0000313" key="7">
    <source>
        <dbReference type="EMBL" id="KAA2241517.1"/>
    </source>
</evidence>
<reference evidence="7 8" key="1">
    <citation type="submission" date="2019-09" db="EMBL/GenBank/DDBJ databases">
        <title>Chitinophaga ginsengihumi sp. nov., isolated from soil of ginseng rhizosphere.</title>
        <authorList>
            <person name="Lee J."/>
        </authorList>
    </citation>
    <scope>NUCLEOTIDE SEQUENCE [LARGE SCALE GENOMIC DNA]</scope>
    <source>
        <strain evidence="7 8">BN140078</strain>
    </source>
</reference>
<keyword evidence="8" id="KW-1185">Reference proteome</keyword>
<protein>
    <submittedName>
        <fullName evidence="7">JAB domain-containing protein</fullName>
    </submittedName>
</protein>
<keyword evidence="4" id="KW-0862">Zinc</keyword>
<evidence type="ECO:0000256" key="2">
    <source>
        <dbReference type="ARBA" id="ARBA00022723"/>
    </source>
</evidence>
<evidence type="ECO:0000256" key="5">
    <source>
        <dbReference type="ARBA" id="ARBA00023049"/>
    </source>
</evidence>
<organism evidence="7 8">
    <name type="scientific">Chitinophaga agrisoli</name>
    <dbReference type="NCBI Taxonomy" id="2607653"/>
    <lineage>
        <taxon>Bacteria</taxon>
        <taxon>Pseudomonadati</taxon>
        <taxon>Bacteroidota</taxon>
        <taxon>Chitinophagia</taxon>
        <taxon>Chitinophagales</taxon>
        <taxon>Chitinophagaceae</taxon>
        <taxon>Chitinophaga</taxon>
    </lineage>
</organism>
<evidence type="ECO:0000256" key="1">
    <source>
        <dbReference type="ARBA" id="ARBA00022670"/>
    </source>
</evidence>
<dbReference type="GO" id="GO:0046872">
    <property type="term" value="F:metal ion binding"/>
    <property type="evidence" value="ECO:0007669"/>
    <property type="project" value="UniProtKB-KW"/>
</dbReference>
<keyword evidence="3" id="KW-0378">Hydrolase</keyword>
<comment type="caution">
    <text evidence="7">The sequence shown here is derived from an EMBL/GenBank/DDBJ whole genome shotgun (WGS) entry which is preliminary data.</text>
</comment>
<keyword evidence="2" id="KW-0479">Metal-binding</keyword>
<dbReference type="Proteomes" id="UP000324611">
    <property type="component" value="Unassembled WGS sequence"/>
</dbReference>
<dbReference type="PANTHER" id="PTHR30471">
    <property type="entry name" value="DNA REPAIR PROTEIN RADC"/>
    <property type="match status" value="1"/>
</dbReference>
<dbReference type="InterPro" id="IPR037518">
    <property type="entry name" value="MPN"/>
</dbReference>
<dbReference type="Pfam" id="PF04002">
    <property type="entry name" value="RadC"/>
    <property type="match status" value="1"/>
</dbReference>
<dbReference type="PANTHER" id="PTHR30471:SF3">
    <property type="entry name" value="UPF0758 PROTEIN YEES-RELATED"/>
    <property type="match status" value="1"/>
</dbReference>
<keyword evidence="5" id="KW-0482">Metalloprotease</keyword>
<dbReference type="InterPro" id="IPR001405">
    <property type="entry name" value="UPF0758"/>
</dbReference>
<dbReference type="Gene3D" id="3.40.140.10">
    <property type="entry name" value="Cytidine Deaminase, domain 2"/>
    <property type="match status" value="1"/>
</dbReference>
<dbReference type="InterPro" id="IPR025657">
    <property type="entry name" value="RadC_JAB"/>
</dbReference>
<dbReference type="PROSITE" id="PS50249">
    <property type="entry name" value="MPN"/>
    <property type="match status" value="1"/>
</dbReference>
<feature type="domain" description="MPN" evidence="6">
    <location>
        <begin position="30"/>
        <end position="155"/>
    </location>
</feature>
<proteinExistence type="predicted"/>
<dbReference type="GO" id="GO:0006508">
    <property type="term" value="P:proteolysis"/>
    <property type="evidence" value="ECO:0007669"/>
    <property type="project" value="UniProtKB-KW"/>
</dbReference>
<dbReference type="PROSITE" id="PS01302">
    <property type="entry name" value="UPF0758"/>
    <property type="match status" value="1"/>
</dbReference>
<dbReference type="AlphaFoldDB" id="A0A5B2VTE7"/>
<dbReference type="RefSeq" id="WP_149839031.1">
    <property type="nucleotide sequence ID" value="NZ_VUOC01000003.1"/>
</dbReference>
<evidence type="ECO:0000256" key="4">
    <source>
        <dbReference type="ARBA" id="ARBA00022833"/>
    </source>
</evidence>
<dbReference type="InterPro" id="IPR020891">
    <property type="entry name" value="UPF0758_CS"/>
</dbReference>
<dbReference type="CDD" id="cd08071">
    <property type="entry name" value="MPN_DUF2466"/>
    <property type="match status" value="1"/>
</dbReference>
<dbReference type="EMBL" id="VUOC01000003">
    <property type="protein sequence ID" value="KAA2241517.1"/>
    <property type="molecule type" value="Genomic_DNA"/>
</dbReference>
<accession>A0A5B2VTE7</accession>
<dbReference type="GO" id="GO:0008237">
    <property type="term" value="F:metallopeptidase activity"/>
    <property type="evidence" value="ECO:0007669"/>
    <property type="project" value="UniProtKB-KW"/>
</dbReference>
<keyword evidence="1" id="KW-0645">Protease</keyword>
<evidence type="ECO:0000256" key="3">
    <source>
        <dbReference type="ARBA" id="ARBA00022801"/>
    </source>
</evidence>
<evidence type="ECO:0000259" key="6">
    <source>
        <dbReference type="PROSITE" id="PS50249"/>
    </source>
</evidence>